<evidence type="ECO:0000313" key="2">
    <source>
        <dbReference type="EMBL" id="MFC0349354.1"/>
    </source>
</evidence>
<accession>A0ABV6IBZ5</accession>
<gene>
    <name evidence="2" type="ORF">ACFFJH_06015</name>
</gene>
<reference evidence="2 3" key="1">
    <citation type="submission" date="2024-09" db="EMBL/GenBank/DDBJ databases">
        <authorList>
            <person name="Sun Q."/>
            <person name="Mori K."/>
        </authorList>
    </citation>
    <scope>NUCLEOTIDE SEQUENCE [LARGE SCALE GENOMIC DNA]</scope>
    <source>
        <strain evidence="2 3">CCM 8677</strain>
    </source>
</reference>
<name>A0ABV6IBZ5_9BURK</name>
<evidence type="ECO:0000313" key="3">
    <source>
        <dbReference type="Proteomes" id="UP001589844"/>
    </source>
</evidence>
<evidence type="ECO:0000256" key="1">
    <source>
        <dbReference type="SAM" id="SignalP"/>
    </source>
</evidence>
<keyword evidence="1" id="KW-0732">Signal</keyword>
<comment type="caution">
    <text evidence="2">The sequence shown here is derived from an EMBL/GenBank/DDBJ whole genome shotgun (WGS) entry which is preliminary data.</text>
</comment>
<dbReference type="RefSeq" id="WP_390210921.1">
    <property type="nucleotide sequence ID" value="NZ_JBHLXJ010000007.1"/>
</dbReference>
<feature type="chain" id="PRO_5045730075" evidence="1">
    <location>
        <begin position="25"/>
        <end position="141"/>
    </location>
</feature>
<protein>
    <submittedName>
        <fullName evidence="2">DUF2141 domain-containing protein</fullName>
    </submittedName>
</protein>
<dbReference type="Proteomes" id="UP001589844">
    <property type="component" value="Unassembled WGS sequence"/>
</dbReference>
<dbReference type="InterPro" id="IPR018673">
    <property type="entry name" value="DUF2141"/>
</dbReference>
<dbReference type="Pfam" id="PF09912">
    <property type="entry name" value="DUF2141"/>
    <property type="match status" value="1"/>
</dbReference>
<sequence length="141" mass="14806">MKIVATIVSVMALSSALLSASALAGDLKVEVHGITETKGEVMVAVFNQKGQWLKQVYLSKKVAANANKVAVQFEGLPDGDYAISVIQDLNGNGRLDSNPIGMPTEPYGFSNDAVGNFGPPTFDSAKISLTSAPHSISVRVN</sequence>
<keyword evidence="3" id="KW-1185">Reference proteome</keyword>
<proteinExistence type="predicted"/>
<organism evidence="2 3">
    <name type="scientific">Undibacterium danionis</name>
    <dbReference type="NCBI Taxonomy" id="1812100"/>
    <lineage>
        <taxon>Bacteria</taxon>
        <taxon>Pseudomonadati</taxon>
        <taxon>Pseudomonadota</taxon>
        <taxon>Betaproteobacteria</taxon>
        <taxon>Burkholderiales</taxon>
        <taxon>Oxalobacteraceae</taxon>
        <taxon>Undibacterium</taxon>
    </lineage>
</organism>
<feature type="signal peptide" evidence="1">
    <location>
        <begin position="1"/>
        <end position="24"/>
    </location>
</feature>
<dbReference type="EMBL" id="JBHLXJ010000007">
    <property type="protein sequence ID" value="MFC0349354.1"/>
    <property type="molecule type" value="Genomic_DNA"/>
</dbReference>